<evidence type="ECO:0000256" key="2">
    <source>
        <dbReference type="ARBA" id="ARBA00022448"/>
    </source>
</evidence>
<sequence length="729" mass="80390">MSEGNHVNATGSVADKVGAARVSTGLICVCIVAGHHQRPTDANQLARSLAFEPGRLLSDVDLLRAAGEIGLKAKFASSSWERLARTPLPAIATLDGGERVVILRILSDDRVVVADPRQPRATLFTREAFEEVWTGQLCLIKTRLRLDNPNRPFDIAWFVPAIWKYKRILGEILVAAFVIQLFGLVTPLFTQVIIDKVLMHKSLSTLHVLAAGMLILIVFEAILSVLKAQLMAHTSNRIDVGLGAKLFKHLLHIPLRYFEVRRVGDTVARVRELEGIRQFLTGSSINVVMDLLFVVIFIAVMLLYSPLLTAVVLAFIPLFVALSLVMRPLMRERLEEKFDRGAESQSYLVEAVTGVQTVKAMALEPILYKRWEELLARYVTASFRTSHLSGISGALGQSIQKLSTLAVLWVGAYLVMENSLTVGQLIAFQMLSGRVISPVLRVVQTWQTFQQVGLSVERLGDILNTRAEPSLNPNKASLPAIQGAVRLENVRFRYNVDGPEILRNLSFTIEPGTTVGIVGRSGSGKSTLTRLLQRLYIPESGRVLIDGVDLQQADPMWLRRQIGVVLQENFLFNGSVRDNIAIHVPGTSMQRIVEVAKLAGAHDFILELPEAYDTPVGERGTALSGGQRQRIAIARALLANPRILIFDEATSALDYESERIIQDNLSKICEGRSVFIIAHRLSTIRHADTILVMDKGELAERGSHAELLARGGIYAHLFSQQAGPEYAAA</sequence>
<dbReference type="InterPro" id="IPR027417">
    <property type="entry name" value="P-loop_NTPase"/>
</dbReference>
<feature type="domain" description="ABC transporter" evidence="15">
    <location>
        <begin position="485"/>
        <end position="720"/>
    </location>
</feature>
<comment type="similarity">
    <text evidence="12">Belongs to the ABC transporter superfamily. Cyclolysin exporter (TC 3.A.1.109.2) family.</text>
</comment>
<feature type="transmembrane region" description="Helical" evidence="14">
    <location>
        <begin position="206"/>
        <end position="226"/>
    </location>
</feature>
<protein>
    <recommendedName>
        <fullName evidence="13">Cyclolysin secretion/processing ATP-binding protein CyaB</fullName>
    </recommendedName>
</protein>
<evidence type="ECO:0000256" key="10">
    <source>
        <dbReference type="ARBA" id="ARBA00023136"/>
    </source>
</evidence>
<dbReference type="Gene3D" id="3.40.50.300">
    <property type="entry name" value="P-loop containing nucleotide triphosphate hydrolases"/>
    <property type="match status" value="1"/>
</dbReference>
<gene>
    <name evidence="18" type="ORF">LBW55_05935</name>
</gene>
<feature type="transmembrane region" description="Helical" evidence="14">
    <location>
        <begin position="172"/>
        <end position="194"/>
    </location>
</feature>
<keyword evidence="10 14" id="KW-0472">Membrane</keyword>
<evidence type="ECO:0000259" key="17">
    <source>
        <dbReference type="PROSITE" id="PS50990"/>
    </source>
</evidence>
<comment type="function">
    <text evidence="11">Involved in the export of calmodulin-sensitive adenylate cyclase-hemolysin (cyclolysin).</text>
</comment>
<accession>A0AAE3NFU8</accession>
<dbReference type="PROSITE" id="PS50893">
    <property type="entry name" value="ABC_TRANSPORTER_2"/>
    <property type="match status" value="1"/>
</dbReference>
<dbReference type="InterPro" id="IPR017871">
    <property type="entry name" value="ABC_transporter-like_CS"/>
</dbReference>
<dbReference type="EMBL" id="JAIVEX010000003">
    <property type="protein sequence ID" value="MDB0521150.1"/>
    <property type="molecule type" value="Genomic_DNA"/>
</dbReference>
<evidence type="ECO:0000313" key="18">
    <source>
        <dbReference type="EMBL" id="MDB0521150.1"/>
    </source>
</evidence>
<dbReference type="PROSITE" id="PS50929">
    <property type="entry name" value="ABC_TM1F"/>
    <property type="match status" value="1"/>
</dbReference>
<dbReference type="PROSITE" id="PS50990">
    <property type="entry name" value="PEPTIDASE_C39"/>
    <property type="match status" value="1"/>
</dbReference>
<keyword evidence="9 14" id="KW-1133">Transmembrane helix</keyword>
<comment type="subcellular location">
    <subcellularLocation>
        <location evidence="1">Cell membrane</location>
        <topology evidence="1">Multi-pass membrane protein</topology>
    </subcellularLocation>
</comment>
<dbReference type="InterPro" id="IPR036640">
    <property type="entry name" value="ABC1_TM_sf"/>
</dbReference>
<keyword evidence="8" id="KW-0067">ATP-binding</keyword>
<evidence type="ECO:0000256" key="12">
    <source>
        <dbReference type="ARBA" id="ARBA00061173"/>
    </source>
</evidence>
<dbReference type="PANTHER" id="PTHR24221:SF647">
    <property type="entry name" value="BLL6336 PROTEIN"/>
    <property type="match status" value="1"/>
</dbReference>
<dbReference type="GO" id="GO:0016887">
    <property type="term" value="F:ATP hydrolysis activity"/>
    <property type="evidence" value="ECO:0007669"/>
    <property type="project" value="InterPro"/>
</dbReference>
<dbReference type="GO" id="GO:0008233">
    <property type="term" value="F:peptidase activity"/>
    <property type="evidence" value="ECO:0007669"/>
    <property type="project" value="InterPro"/>
</dbReference>
<dbReference type="GO" id="GO:0140359">
    <property type="term" value="F:ABC-type transporter activity"/>
    <property type="evidence" value="ECO:0007669"/>
    <property type="project" value="InterPro"/>
</dbReference>
<evidence type="ECO:0000256" key="6">
    <source>
        <dbReference type="ARBA" id="ARBA00022735"/>
    </source>
</evidence>
<evidence type="ECO:0000256" key="5">
    <source>
        <dbReference type="ARBA" id="ARBA00022692"/>
    </source>
</evidence>
<dbReference type="GO" id="GO:0005886">
    <property type="term" value="C:plasma membrane"/>
    <property type="evidence" value="ECO:0007669"/>
    <property type="project" value="UniProtKB-SubCell"/>
</dbReference>
<keyword evidence="5 14" id="KW-0812">Transmembrane</keyword>
<dbReference type="NCBIfam" id="TIGR01846">
    <property type="entry name" value="type_I_sec_HlyB"/>
    <property type="match status" value="1"/>
</dbReference>
<dbReference type="RefSeq" id="WP_055325171.1">
    <property type="nucleotide sequence ID" value="NZ_CDRJ01000001.1"/>
</dbReference>
<feature type="domain" description="Peptidase C39" evidence="17">
    <location>
        <begin position="18"/>
        <end position="140"/>
    </location>
</feature>
<evidence type="ECO:0000256" key="4">
    <source>
        <dbReference type="ARBA" id="ARBA00022519"/>
    </source>
</evidence>
<feature type="domain" description="ABC transmembrane type-1" evidence="16">
    <location>
        <begin position="172"/>
        <end position="451"/>
    </location>
</feature>
<dbReference type="InterPro" id="IPR003439">
    <property type="entry name" value="ABC_transporter-like_ATP-bd"/>
</dbReference>
<comment type="caution">
    <text evidence="18">The sequence shown here is derived from an EMBL/GenBank/DDBJ whole genome shotgun (WGS) entry which is preliminary data.</text>
</comment>
<name>A0AAE3NFU8_RALSL</name>
<evidence type="ECO:0000256" key="9">
    <source>
        <dbReference type="ARBA" id="ARBA00022989"/>
    </source>
</evidence>
<dbReference type="GO" id="GO:0031640">
    <property type="term" value="P:killing of cells of another organism"/>
    <property type="evidence" value="ECO:0007669"/>
    <property type="project" value="UniProtKB-KW"/>
</dbReference>
<dbReference type="GO" id="GO:0030253">
    <property type="term" value="P:protein secretion by the type I secretion system"/>
    <property type="evidence" value="ECO:0007669"/>
    <property type="project" value="InterPro"/>
</dbReference>
<feature type="transmembrane region" description="Helical" evidence="14">
    <location>
        <begin position="310"/>
        <end position="330"/>
    </location>
</feature>
<evidence type="ECO:0000259" key="15">
    <source>
        <dbReference type="PROSITE" id="PS50893"/>
    </source>
</evidence>
<keyword evidence="6" id="KW-0354">Hemolysis</keyword>
<keyword evidence="4" id="KW-0997">Cell inner membrane</keyword>
<dbReference type="GO" id="GO:0034040">
    <property type="term" value="F:ATPase-coupled lipid transmembrane transporter activity"/>
    <property type="evidence" value="ECO:0007669"/>
    <property type="project" value="TreeGrafter"/>
</dbReference>
<dbReference type="GO" id="GO:0005524">
    <property type="term" value="F:ATP binding"/>
    <property type="evidence" value="ECO:0007669"/>
    <property type="project" value="UniProtKB-KW"/>
</dbReference>
<proteinExistence type="inferred from homology"/>
<dbReference type="InterPro" id="IPR039421">
    <property type="entry name" value="Type_1_exporter"/>
</dbReference>
<dbReference type="Proteomes" id="UP001143674">
    <property type="component" value="Unassembled WGS sequence"/>
</dbReference>
<dbReference type="Gene3D" id="3.90.70.10">
    <property type="entry name" value="Cysteine proteinases"/>
    <property type="match status" value="1"/>
</dbReference>
<dbReference type="InterPro" id="IPR005074">
    <property type="entry name" value="Peptidase_C39"/>
</dbReference>
<dbReference type="GO" id="GO:0006508">
    <property type="term" value="P:proteolysis"/>
    <property type="evidence" value="ECO:0007669"/>
    <property type="project" value="InterPro"/>
</dbReference>
<evidence type="ECO:0000259" key="16">
    <source>
        <dbReference type="PROSITE" id="PS50929"/>
    </source>
</evidence>
<dbReference type="AlphaFoldDB" id="A0AAE3NFU8"/>
<dbReference type="InterPro" id="IPR011527">
    <property type="entry name" value="ABC1_TM_dom"/>
</dbReference>
<feature type="transmembrane region" description="Helical" evidence="14">
    <location>
        <begin position="279"/>
        <end position="304"/>
    </location>
</feature>
<dbReference type="SUPFAM" id="SSF52540">
    <property type="entry name" value="P-loop containing nucleoside triphosphate hydrolases"/>
    <property type="match status" value="1"/>
</dbReference>
<dbReference type="InterPro" id="IPR003593">
    <property type="entry name" value="AAA+_ATPase"/>
</dbReference>
<dbReference type="Pfam" id="PF03412">
    <property type="entry name" value="Peptidase_C39"/>
    <property type="match status" value="1"/>
</dbReference>
<dbReference type="PANTHER" id="PTHR24221">
    <property type="entry name" value="ATP-BINDING CASSETTE SUB-FAMILY B"/>
    <property type="match status" value="1"/>
</dbReference>
<evidence type="ECO:0000256" key="1">
    <source>
        <dbReference type="ARBA" id="ARBA00004651"/>
    </source>
</evidence>
<evidence type="ECO:0000256" key="11">
    <source>
        <dbReference type="ARBA" id="ARBA00055355"/>
    </source>
</evidence>
<keyword evidence="2" id="KW-0813">Transport</keyword>
<dbReference type="CDD" id="cd18588">
    <property type="entry name" value="ABC_6TM_CyaB_HlyB_like"/>
    <property type="match status" value="1"/>
</dbReference>
<evidence type="ECO:0000256" key="13">
    <source>
        <dbReference type="ARBA" id="ARBA00072252"/>
    </source>
</evidence>
<organism evidence="18 19">
    <name type="scientific">Ralstonia solanacearum</name>
    <name type="common">Pseudomonas solanacearum</name>
    <dbReference type="NCBI Taxonomy" id="305"/>
    <lineage>
        <taxon>Bacteria</taxon>
        <taxon>Pseudomonadati</taxon>
        <taxon>Pseudomonadota</taxon>
        <taxon>Betaproteobacteria</taxon>
        <taxon>Burkholderiales</taxon>
        <taxon>Burkholderiaceae</taxon>
        <taxon>Ralstonia</taxon>
        <taxon>Ralstonia solanacearum species complex</taxon>
    </lineage>
</organism>
<dbReference type="Pfam" id="PF00664">
    <property type="entry name" value="ABC_membrane"/>
    <property type="match status" value="1"/>
</dbReference>
<keyword evidence="3" id="KW-1003">Cell membrane</keyword>
<dbReference type="GO" id="GO:0030256">
    <property type="term" value="C:type I protein secretion system complex"/>
    <property type="evidence" value="ECO:0007669"/>
    <property type="project" value="InterPro"/>
</dbReference>
<evidence type="ECO:0000256" key="3">
    <source>
        <dbReference type="ARBA" id="ARBA00022475"/>
    </source>
</evidence>
<reference evidence="18" key="1">
    <citation type="submission" date="2021-09" db="EMBL/GenBank/DDBJ databases">
        <title>Genomic analysis of Ralstonia spp.</title>
        <authorList>
            <person name="Aburjaile F."/>
            <person name="Ariute J.C."/>
            <person name="Pais A.K.L."/>
            <person name="Albuquerque G.M.R."/>
            <person name="Silva A.M.F."/>
            <person name="Brenig B."/>
            <person name="Azevedo V."/>
            <person name="Matiuzzi M."/>
            <person name="Ramos R."/>
            <person name="Goes-Neto A."/>
            <person name="Soares S."/>
            <person name="Iseppon A.M.B."/>
            <person name="Souza E."/>
            <person name="Gama M."/>
        </authorList>
    </citation>
    <scope>NUCLEOTIDE SEQUENCE</scope>
    <source>
        <strain evidence="18">B4</strain>
    </source>
</reference>
<keyword evidence="7" id="KW-0547">Nucleotide-binding</keyword>
<dbReference type="SMART" id="SM00382">
    <property type="entry name" value="AAA"/>
    <property type="match status" value="1"/>
</dbReference>
<keyword evidence="6" id="KW-0204">Cytolysis</keyword>
<dbReference type="SUPFAM" id="SSF90123">
    <property type="entry name" value="ABC transporter transmembrane region"/>
    <property type="match status" value="1"/>
</dbReference>
<dbReference type="FunFam" id="3.40.50.300:FF:000299">
    <property type="entry name" value="ABC transporter ATP-binding protein/permease"/>
    <property type="match status" value="1"/>
</dbReference>
<dbReference type="InterPro" id="IPR010132">
    <property type="entry name" value="ATPase_T1SS_HlyB"/>
</dbReference>
<evidence type="ECO:0000313" key="19">
    <source>
        <dbReference type="Proteomes" id="UP001143674"/>
    </source>
</evidence>
<evidence type="ECO:0000256" key="8">
    <source>
        <dbReference type="ARBA" id="ARBA00022840"/>
    </source>
</evidence>
<evidence type="ECO:0000256" key="14">
    <source>
        <dbReference type="SAM" id="Phobius"/>
    </source>
</evidence>
<dbReference type="Pfam" id="PF00005">
    <property type="entry name" value="ABC_tran"/>
    <property type="match status" value="1"/>
</dbReference>
<dbReference type="PROSITE" id="PS00211">
    <property type="entry name" value="ABC_TRANSPORTER_1"/>
    <property type="match status" value="1"/>
</dbReference>
<evidence type="ECO:0000256" key="7">
    <source>
        <dbReference type="ARBA" id="ARBA00022741"/>
    </source>
</evidence>
<dbReference type="Gene3D" id="1.20.1560.10">
    <property type="entry name" value="ABC transporter type 1, transmembrane domain"/>
    <property type="match status" value="1"/>
</dbReference>